<dbReference type="OMA" id="IKFSRQN"/>
<dbReference type="Gene3D" id="3.40.30.10">
    <property type="entry name" value="Glutaredoxin"/>
    <property type="match status" value="1"/>
</dbReference>
<organism evidence="1 2">
    <name type="scientific">Tilletiaria anomala (strain ATCC 24038 / CBS 436.72 / UBC 951)</name>
    <dbReference type="NCBI Taxonomy" id="1037660"/>
    <lineage>
        <taxon>Eukaryota</taxon>
        <taxon>Fungi</taxon>
        <taxon>Dikarya</taxon>
        <taxon>Basidiomycota</taxon>
        <taxon>Ustilaginomycotina</taxon>
        <taxon>Exobasidiomycetes</taxon>
        <taxon>Georgefischeriales</taxon>
        <taxon>Tilletiariaceae</taxon>
        <taxon>Tilletiaria</taxon>
    </lineage>
</organism>
<dbReference type="RefSeq" id="XP_013245786.1">
    <property type="nucleotide sequence ID" value="XM_013390332.1"/>
</dbReference>
<proteinExistence type="predicted"/>
<gene>
    <name evidence="1" type="ORF">K437DRAFT_253588</name>
</gene>
<protein>
    <submittedName>
        <fullName evidence="1">Uncharacterized protein</fullName>
    </submittedName>
</protein>
<dbReference type="OrthoDB" id="37297at2759"/>
<comment type="caution">
    <text evidence="1">The sequence shown here is derived from an EMBL/GenBank/DDBJ whole genome shotgun (WGS) entry which is preliminary data.</text>
</comment>
<keyword evidence="2" id="KW-1185">Reference proteome</keyword>
<dbReference type="HOGENOM" id="CLU_085801_0_0_1"/>
<dbReference type="Proteomes" id="UP000027361">
    <property type="component" value="Unassembled WGS sequence"/>
</dbReference>
<dbReference type="AlphaFoldDB" id="A0A066WG56"/>
<dbReference type="PANTHER" id="PTHR33875:SF2">
    <property type="entry name" value="ACR183CP"/>
    <property type="match status" value="1"/>
</dbReference>
<dbReference type="CDD" id="cd02972">
    <property type="entry name" value="DsbA_family"/>
    <property type="match status" value="1"/>
</dbReference>
<name>A0A066WG56_TILAU</name>
<accession>A0A066WG56</accession>
<dbReference type="PANTHER" id="PTHR33875">
    <property type="entry name" value="OS09G0542200 PROTEIN"/>
    <property type="match status" value="1"/>
</dbReference>
<reference evidence="1 2" key="1">
    <citation type="submission" date="2014-05" db="EMBL/GenBank/DDBJ databases">
        <title>Draft genome sequence of a rare smut relative, Tilletiaria anomala UBC 951.</title>
        <authorList>
            <consortium name="DOE Joint Genome Institute"/>
            <person name="Toome M."/>
            <person name="Kuo A."/>
            <person name="Henrissat B."/>
            <person name="Lipzen A."/>
            <person name="Tritt A."/>
            <person name="Yoshinaga Y."/>
            <person name="Zane M."/>
            <person name="Barry K."/>
            <person name="Grigoriev I.V."/>
            <person name="Spatafora J.W."/>
            <person name="Aimea M.C."/>
        </authorList>
    </citation>
    <scope>NUCLEOTIDE SEQUENCE [LARGE SCALE GENOMIC DNA]</scope>
    <source>
        <strain evidence="1 2">UBC 951</strain>
    </source>
</reference>
<dbReference type="SUPFAM" id="SSF52833">
    <property type="entry name" value="Thioredoxin-like"/>
    <property type="match status" value="1"/>
</dbReference>
<sequence>MALQPSLRALQLGATDAPNTLEFYIDYVCPFSRKAVLGLRDYVIPLLSSGQFKLIIRPYVQPWHWTSTLTSEGALAIAKLASHNPPEQLADPSRNAFWLYTVELMEKQEQFFEAAARSKSSDGIRQELTTLAVGLFGGGGQGSSASSGQVHLDILRGPQGGVPLGQAIKDLLRVAKVGNAGNSVGADVKYCNKLGRQNGIHVTPTALWNGVVDGAISSSFSQKEWRQWFEQQLGPSKL</sequence>
<dbReference type="EMBL" id="JMSN01000005">
    <property type="protein sequence ID" value="KDN52947.1"/>
    <property type="molecule type" value="Genomic_DNA"/>
</dbReference>
<dbReference type="InParanoid" id="A0A066WG56"/>
<dbReference type="InterPro" id="IPR036249">
    <property type="entry name" value="Thioredoxin-like_sf"/>
</dbReference>
<evidence type="ECO:0000313" key="1">
    <source>
        <dbReference type="EMBL" id="KDN52947.1"/>
    </source>
</evidence>
<evidence type="ECO:0000313" key="2">
    <source>
        <dbReference type="Proteomes" id="UP000027361"/>
    </source>
</evidence>
<dbReference type="GeneID" id="25263613"/>
<dbReference type="STRING" id="1037660.A0A066WG56"/>